<keyword evidence="2" id="KW-0012">Acyltransferase</keyword>
<dbReference type="RefSeq" id="WP_379709449.1">
    <property type="nucleotide sequence ID" value="NZ_JBHTBS010000002.1"/>
</dbReference>
<evidence type="ECO:0000259" key="1">
    <source>
        <dbReference type="Pfam" id="PF04028"/>
    </source>
</evidence>
<organism evidence="2 3">
    <name type="scientific">Haloferula chungangensis</name>
    <dbReference type="NCBI Taxonomy" id="1048331"/>
    <lineage>
        <taxon>Bacteria</taxon>
        <taxon>Pseudomonadati</taxon>
        <taxon>Verrucomicrobiota</taxon>
        <taxon>Verrucomicrobiia</taxon>
        <taxon>Verrucomicrobiales</taxon>
        <taxon>Verrucomicrobiaceae</taxon>
        <taxon>Haloferula</taxon>
    </lineage>
</organism>
<dbReference type="Proteomes" id="UP001596472">
    <property type="component" value="Unassembled WGS sequence"/>
</dbReference>
<evidence type="ECO:0000313" key="3">
    <source>
        <dbReference type="Proteomes" id="UP001596472"/>
    </source>
</evidence>
<proteinExistence type="predicted"/>
<comment type="caution">
    <text evidence="2">The sequence shown here is derived from an EMBL/GenBank/DDBJ whole genome shotgun (WGS) entry which is preliminary data.</text>
</comment>
<dbReference type="CDD" id="cd07983">
    <property type="entry name" value="LPLAT_DUF374-like"/>
    <property type="match status" value="1"/>
</dbReference>
<sequence>MAKSTEIRESRKATLIGKTAGWLMRGLCATLRFEYLDRCGIGKRGTFPGPVIYCLWHNRIFTVPAAWRKLCGADRRAVVLTSASHDGAMLARAVGVFGIGAVRGSSSRRGVAALVALRKAMREGLDICLTPDGPRGPRYVLQPGAVKLAEAGRAPIIPVHVEFSSAWKLKSWDRFHVPKPFSKVRVIFDEALAVPAELSESEFEEWRLRIESVLRAGAEDFTEEA</sequence>
<dbReference type="GO" id="GO:0016746">
    <property type="term" value="F:acyltransferase activity"/>
    <property type="evidence" value="ECO:0007669"/>
    <property type="project" value="UniProtKB-KW"/>
</dbReference>
<protein>
    <submittedName>
        <fullName evidence="2">Lysophospholipid acyltransferase family protein</fullName>
    </submittedName>
</protein>
<evidence type="ECO:0000313" key="2">
    <source>
        <dbReference type="EMBL" id="MFC7336359.1"/>
    </source>
</evidence>
<gene>
    <name evidence="2" type="ORF">ACFQY0_04150</name>
</gene>
<name>A0ABW2L1Z3_9BACT</name>
<dbReference type="Pfam" id="PF04028">
    <property type="entry name" value="DUF374"/>
    <property type="match status" value="1"/>
</dbReference>
<reference evidence="3" key="1">
    <citation type="journal article" date="2019" name="Int. J. Syst. Evol. Microbiol.">
        <title>The Global Catalogue of Microorganisms (GCM) 10K type strain sequencing project: providing services to taxonomists for standard genome sequencing and annotation.</title>
        <authorList>
            <consortium name="The Broad Institute Genomics Platform"/>
            <consortium name="The Broad Institute Genome Sequencing Center for Infectious Disease"/>
            <person name="Wu L."/>
            <person name="Ma J."/>
        </authorList>
    </citation>
    <scope>NUCLEOTIDE SEQUENCE [LARGE SCALE GENOMIC DNA]</scope>
    <source>
        <strain evidence="3">CGMCC 4.1467</strain>
    </source>
</reference>
<dbReference type="InterPro" id="IPR007172">
    <property type="entry name" value="DUF374"/>
</dbReference>
<keyword evidence="3" id="KW-1185">Reference proteome</keyword>
<feature type="domain" description="DUF374" evidence="1">
    <location>
        <begin position="73"/>
        <end position="138"/>
    </location>
</feature>
<accession>A0ABW2L1Z3</accession>
<dbReference type="EMBL" id="JBHTBS010000002">
    <property type="protein sequence ID" value="MFC7336359.1"/>
    <property type="molecule type" value="Genomic_DNA"/>
</dbReference>
<keyword evidence="2" id="KW-0808">Transferase</keyword>